<name>A0AAD3HBZ8_9STRA</name>
<accession>A0AAD3HBZ8</accession>
<organism evidence="8 9">
    <name type="scientific">Chaetoceros tenuissimus</name>
    <dbReference type="NCBI Taxonomy" id="426638"/>
    <lineage>
        <taxon>Eukaryota</taxon>
        <taxon>Sar</taxon>
        <taxon>Stramenopiles</taxon>
        <taxon>Ochrophyta</taxon>
        <taxon>Bacillariophyta</taxon>
        <taxon>Coscinodiscophyceae</taxon>
        <taxon>Chaetocerotophycidae</taxon>
        <taxon>Chaetocerotales</taxon>
        <taxon>Chaetocerotaceae</taxon>
        <taxon>Chaetoceros</taxon>
    </lineage>
</organism>
<evidence type="ECO:0000256" key="5">
    <source>
        <dbReference type="ARBA" id="ARBA00022857"/>
    </source>
</evidence>
<comment type="similarity">
    <text evidence="1">Belongs to the carotenoid/retinoid oxidoreductase family. CrtISO subfamily.</text>
</comment>
<keyword evidence="7" id="KW-0812">Transmembrane</keyword>
<dbReference type="Pfam" id="PF13450">
    <property type="entry name" value="NAD_binding_8"/>
    <property type="match status" value="1"/>
</dbReference>
<dbReference type="InterPro" id="IPR052206">
    <property type="entry name" value="Retinol_saturase"/>
</dbReference>
<sequence length="670" mass="74824">MIQQLQTRLDSIAFLFPTTSQHLLLLLSIPLVGFLLWFFHWPGRETRITPIRASAFKPNLVPKKLDTIVIGSGSGGCSCANLLAQSGQKVLLLEQHEERTGGCTHTFRLEGCEWDTGLHYTSEGMSLPTHRAGALLNFMTRGKQQWKRLDDPYDHVFFPKDTNVAEGRPNIDNYEFNTGADKVISSLVERIDPGNDELKKNCETWMKLCTLTNEGFTSLGISRVVPAIFHFLLRKPIKKLYKLASYTVRDVQYAVFNLGYSVEDVLKDCPSAPPGPEPDPILRRVKAVLNHPIGDYAVQPRVATFAAQGITMAHYMEGAAYTVGPTQNISIRSAAMLREMGGEVLCDATVEQIVIERGRAVGVLVRNTSNPAGKKAALTEIRARNIVCGTSVFNLYHKLMPKDHPVVVDFLDPKKRSIVESNGHVFLFCKIKGTANDLKLPTHNLWYFNGYDLDEAFDKYYIDPAHNRPPTVYIGFPCTKDPTWPKRYPNVSNCILISDGLWEWFTKWTGTTVHERGDDYEAFKNQLAQHLLDILYERVPQVKGKVEFWTLGTPLTEESYLASFCGGSYGTKCDTNMFAPLNHKWTTTPHTKIPGLYMAGSDAFLPAVCGAMYGGILGAAAVLGYIGSLRMTVAFLGEFATAFQRENPKLSRPVAYLVAIKNFITEYVAN</sequence>
<evidence type="ECO:0000256" key="1">
    <source>
        <dbReference type="ARBA" id="ARBA00005855"/>
    </source>
</evidence>
<dbReference type="PANTHER" id="PTHR46091">
    <property type="entry name" value="BLR7054 PROTEIN"/>
    <property type="match status" value="1"/>
</dbReference>
<evidence type="ECO:0000256" key="7">
    <source>
        <dbReference type="SAM" id="Phobius"/>
    </source>
</evidence>
<keyword evidence="9" id="KW-1185">Reference proteome</keyword>
<evidence type="ECO:0000256" key="4">
    <source>
        <dbReference type="ARBA" id="ARBA00022827"/>
    </source>
</evidence>
<keyword evidence="4" id="KW-0274">FAD</keyword>
<evidence type="ECO:0000256" key="6">
    <source>
        <dbReference type="ARBA" id="ARBA00023027"/>
    </source>
</evidence>
<dbReference type="Gene3D" id="3.50.50.60">
    <property type="entry name" value="FAD/NAD(P)-binding domain"/>
    <property type="match status" value="2"/>
</dbReference>
<dbReference type="AlphaFoldDB" id="A0AAD3HBZ8"/>
<evidence type="ECO:0000256" key="3">
    <source>
        <dbReference type="ARBA" id="ARBA00022729"/>
    </source>
</evidence>
<reference evidence="8 9" key="1">
    <citation type="journal article" date="2021" name="Sci. Rep.">
        <title>The genome of the diatom Chaetoceros tenuissimus carries an ancient integrated fragment of an extant virus.</title>
        <authorList>
            <person name="Hongo Y."/>
            <person name="Kimura K."/>
            <person name="Takaki Y."/>
            <person name="Yoshida Y."/>
            <person name="Baba S."/>
            <person name="Kobayashi G."/>
            <person name="Nagasaki K."/>
            <person name="Hano T."/>
            <person name="Tomaru Y."/>
        </authorList>
    </citation>
    <scope>NUCLEOTIDE SEQUENCE [LARGE SCALE GENOMIC DNA]</scope>
    <source>
        <strain evidence="8 9">NIES-3715</strain>
    </source>
</reference>
<keyword evidence="7" id="KW-0472">Membrane</keyword>
<keyword evidence="5" id="KW-0521">NADP</keyword>
<evidence type="ECO:0000313" key="9">
    <source>
        <dbReference type="Proteomes" id="UP001054902"/>
    </source>
</evidence>
<keyword evidence="3" id="KW-0732">Signal</keyword>
<feature type="transmembrane region" description="Helical" evidence="7">
    <location>
        <begin position="12"/>
        <end position="39"/>
    </location>
</feature>
<comment type="caution">
    <text evidence="8">The sequence shown here is derived from an EMBL/GenBank/DDBJ whole genome shotgun (WGS) entry which is preliminary data.</text>
</comment>
<feature type="transmembrane region" description="Helical" evidence="7">
    <location>
        <begin position="603"/>
        <end position="626"/>
    </location>
</feature>
<proteinExistence type="inferred from homology"/>
<keyword evidence="8" id="KW-0413">Isomerase</keyword>
<gene>
    <name evidence="8" type="ORF">CTEN210_14065</name>
</gene>
<dbReference type="EMBL" id="BLLK01000058">
    <property type="protein sequence ID" value="GFH57589.1"/>
    <property type="molecule type" value="Genomic_DNA"/>
</dbReference>
<evidence type="ECO:0000313" key="8">
    <source>
        <dbReference type="EMBL" id="GFH57589.1"/>
    </source>
</evidence>
<dbReference type="PANTHER" id="PTHR46091:SF3">
    <property type="entry name" value="AMINE OXIDASE DOMAIN-CONTAINING PROTEIN"/>
    <property type="match status" value="1"/>
</dbReference>
<protein>
    <submittedName>
        <fullName evidence="8">Carotenoid isomerase-like protein</fullName>
    </submittedName>
</protein>
<keyword evidence="7" id="KW-1133">Transmembrane helix</keyword>
<dbReference type="Proteomes" id="UP001054902">
    <property type="component" value="Unassembled WGS sequence"/>
</dbReference>
<dbReference type="SUPFAM" id="SSF51905">
    <property type="entry name" value="FAD/NAD(P)-binding domain"/>
    <property type="match status" value="1"/>
</dbReference>
<keyword evidence="2" id="KW-0285">Flavoprotein</keyword>
<dbReference type="GO" id="GO:0016853">
    <property type="term" value="F:isomerase activity"/>
    <property type="evidence" value="ECO:0007669"/>
    <property type="project" value="UniProtKB-KW"/>
</dbReference>
<dbReference type="InterPro" id="IPR036188">
    <property type="entry name" value="FAD/NAD-bd_sf"/>
</dbReference>
<keyword evidence="6" id="KW-0520">NAD</keyword>
<evidence type="ECO:0000256" key="2">
    <source>
        <dbReference type="ARBA" id="ARBA00022630"/>
    </source>
</evidence>